<feature type="transmembrane region" description="Helical" evidence="1">
    <location>
        <begin position="6"/>
        <end position="27"/>
    </location>
</feature>
<evidence type="ECO:0000313" key="2">
    <source>
        <dbReference type="EMBL" id="QHU29604.1"/>
    </source>
</evidence>
<evidence type="ECO:0000256" key="1">
    <source>
        <dbReference type="SAM" id="Phobius"/>
    </source>
</evidence>
<dbReference type="EMBL" id="MN740491">
    <property type="protein sequence ID" value="QHU29604.1"/>
    <property type="molecule type" value="Genomic_DNA"/>
</dbReference>
<keyword evidence="1" id="KW-0472">Membrane</keyword>
<reference evidence="2" key="1">
    <citation type="journal article" date="2020" name="Nature">
        <title>Giant virus diversity and host interactions through global metagenomics.</title>
        <authorList>
            <person name="Schulz F."/>
            <person name="Roux S."/>
            <person name="Paez-Espino D."/>
            <person name="Jungbluth S."/>
            <person name="Walsh D.A."/>
            <person name="Denef V.J."/>
            <person name="McMahon K.D."/>
            <person name="Konstantinidis K.T."/>
            <person name="Eloe-Fadrosh E.A."/>
            <person name="Kyrpides N.C."/>
            <person name="Woyke T."/>
        </authorList>
    </citation>
    <scope>NUCLEOTIDE SEQUENCE</scope>
    <source>
        <strain evidence="2">GVMAG-M-3300027804-48</strain>
    </source>
</reference>
<organism evidence="2">
    <name type="scientific">viral metagenome</name>
    <dbReference type="NCBI Taxonomy" id="1070528"/>
    <lineage>
        <taxon>unclassified sequences</taxon>
        <taxon>metagenomes</taxon>
        <taxon>organismal metagenomes</taxon>
    </lineage>
</organism>
<protein>
    <submittedName>
        <fullName evidence="2">Uncharacterized protein</fullName>
    </submittedName>
</protein>
<keyword evidence="1" id="KW-0812">Transmembrane</keyword>
<name>A0A6C0LJ70_9ZZZZ</name>
<accession>A0A6C0LJ70</accession>
<sequence>MNDLFIIFLVVFILIILIGLFVVIYYMNDRYITYTKEVKDNLTKSEQVMNDTSKAFNKLQDNVINKIASVDDNQDKIFNTSHTSVRRLSSNLTNVFDFVNDGNIINDISRSNINVSKTYNLNVKPDITTYKNVTSLTDSSRFINICDANTDITKRKCINVNIDNDGTFNIYTKNKVNTASNITAVAIRDTNDNVMAYFDGINKNISLGSNISPAISITSNIYTPDIIVCTYNYTRAASAGATTTPAKITLNFISNFDIKPNSFINFFIPEGYISTVENVTGYTSVKYAGSVLKLQPASLISKNAINNVIMNVTFVNNPTSVTENTKFNTNGFITLS</sequence>
<proteinExistence type="predicted"/>
<dbReference type="AlphaFoldDB" id="A0A6C0LJ70"/>
<keyword evidence="1" id="KW-1133">Transmembrane helix</keyword>